<proteinExistence type="predicted"/>
<accession>A0AAD2CRI8</accession>
<gene>
    <name evidence="1" type="ORF">CYCCA115_LOCUS8709</name>
</gene>
<keyword evidence="2" id="KW-1185">Reference proteome</keyword>
<comment type="caution">
    <text evidence="1">The sequence shown here is derived from an EMBL/GenBank/DDBJ whole genome shotgun (WGS) entry which is preliminary data.</text>
</comment>
<sequence length="70" mass="7606">MVAPYNGYILATAWDMAEAILMSRTGFDGQVGGANMMIVTINDYILVSNWDMATVILMSRTGFDGQNAPI</sequence>
<protein>
    <submittedName>
        <fullName evidence="1">Uncharacterized protein</fullName>
    </submittedName>
</protein>
<evidence type="ECO:0000313" key="1">
    <source>
        <dbReference type="EMBL" id="CAJ1944040.1"/>
    </source>
</evidence>
<evidence type="ECO:0000313" key="2">
    <source>
        <dbReference type="Proteomes" id="UP001295423"/>
    </source>
</evidence>
<dbReference type="EMBL" id="CAKOGP040001187">
    <property type="protein sequence ID" value="CAJ1944040.1"/>
    <property type="molecule type" value="Genomic_DNA"/>
</dbReference>
<dbReference type="Proteomes" id="UP001295423">
    <property type="component" value="Unassembled WGS sequence"/>
</dbReference>
<organism evidence="1 2">
    <name type="scientific">Cylindrotheca closterium</name>
    <dbReference type="NCBI Taxonomy" id="2856"/>
    <lineage>
        <taxon>Eukaryota</taxon>
        <taxon>Sar</taxon>
        <taxon>Stramenopiles</taxon>
        <taxon>Ochrophyta</taxon>
        <taxon>Bacillariophyta</taxon>
        <taxon>Bacillariophyceae</taxon>
        <taxon>Bacillariophycidae</taxon>
        <taxon>Bacillariales</taxon>
        <taxon>Bacillariaceae</taxon>
        <taxon>Cylindrotheca</taxon>
    </lineage>
</organism>
<name>A0AAD2CRI8_9STRA</name>
<dbReference type="AlphaFoldDB" id="A0AAD2CRI8"/>
<reference evidence="1" key="1">
    <citation type="submission" date="2023-08" db="EMBL/GenBank/DDBJ databases">
        <authorList>
            <person name="Audoor S."/>
            <person name="Bilcke G."/>
        </authorList>
    </citation>
    <scope>NUCLEOTIDE SEQUENCE</scope>
</reference>